<name>A0A7J7MYZ4_9MAGN</name>
<organism evidence="2 3">
    <name type="scientific">Kingdonia uniflora</name>
    <dbReference type="NCBI Taxonomy" id="39325"/>
    <lineage>
        <taxon>Eukaryota</taxon>
        <taxon>Viridiplantae</taxon>
        <taxon>Streptophyta</taxon>
        <taxon>Embryophyta</taxon>
        <taxon>Tracheophyta</taxon>
        <taxon>Spermatophyta</taxon>
        <taxon>Magnoliopsida</taxon>
        <taxon>Ranunculales</taxon>
        <taxon>Circaeasteraceae</taxon>
        <taxon>Kingdonia</taxon>
    </lineage>
</organism>
<feature type="compositionally biased region" description="Polar residues" evidence="1">
    <location>
        <begin position="1"/>
        <end position="10"/>
    </location>
</feature>
<gene>
    <name evidence="2" type="ORF">GIB67_016587</name>
</gene>
<proteinExistence type="predicted"/>
<accession>A0A7J7MYZ4</accession>
<comment type="caution">
    <text evidence="2">The sequence shown here is derived from an EMBL/GenBank/DDBJ whole genome shotgun (WGS) entry which is preliminary data.</text>
</comment>
<feature type="compositionally biased region" description="Acidic residues" evidence="1">
    <location>
        <begin position="42"/>
        <end position="65"/>
    </location>
</feature>
<reference evidence="2 3" key="1">
    <citation type="journal article" date="2020" name="IScience">
        <title>Genome Sequencing of the Endangered Kingdonia uniflora (Circaeasteraceae, Ranunculales) Reveals Potential Mechanisms of Evolutionary Specialization.</title>
        <authorList>
            <person name="Sun Y."/>
            <person name="Deng T."/>
            <person name="Zhang A."/>
            <person name="Moore M.J."/>
            <person name="Landis J.B."/>
            <person name="Lin N."/>
            <person name="Zhang H."/>
            <person name="Zhang X."/>
            <person name="Huang J."/>
            <person name="Zhang X."/>
            <person name="Sun H."/>
            <person name="Wang H."/>
        </authorList>
    </citation>
    <scope>NUCLEOTIDE SEQUENCE [LARGE SCALE GENOMIC DNA]</scope>
    <source>
        <strain evidence="2">TB1705</strain>
        <tissue evidence="2">Leaf</tissue>
    </source>
</reference>
<sequence length="187" mass="21657">MSTTKISKASTFKIRRDREEKKCSKEKEKDDDESRDSKNAESEEIMDVGDDEEKDEDDDEEEEKDAEGSPMFETFHNKKLKLYREEYYIDTMITNILYDGNLRDRVEPGVMIYVGQLRLSMAILFNNLVLVQKDPEAGQRQINLFFHEGMSKVLSMGRETSKKLGEGSQTVKLEQRIAELEKVLTVA</sequence>
<feature type="compositionally biased region" description="Basic and acidic residues" evidence="1">
    <location>
        <begin position="14"/>
        <end position="28"/>
    </location>
</feature>
<feature type="region of interest" description="Disordered" evidence="1">
    <location>
        <begin position="1"/>
        <end position="71"/>
    </location>
</feature>
<evidence type="ECO:0000313" key="2">
    <source>
        <dbReference type="EMBL" id="KAF6160151.1"/>
    </source>
</evidence>
<dbReference type="EMBL" id="JACGCM010001166">
    <property type="protein sequence ID" value="KAF6160151.1"/>
    <property type="molecule type" value="Genomic_DNA"/>
</dbReference>
<keyword evidence="3" id="KW-1185">Reference proteome</keyword>
<dbReference type="Proteomes" id="UP000541444">
    <property type="component" value="Unassembled WGS sequence"/>
</dbReference>
<evidence type="ECO:0000256" key="1">
    <source>
        <dbReference type="SAM" id="MobiDB-lite"/>
    </source>
</evidence>
<evidence type="ECO:0000313" key="3">
    <source>
        <dbReference type="Proteomes" id="UP000541444"/>
    </source>
</evidence>
<dbReference type="AlphaFoldDB" id="A0A7J7MYZ4"/>
<protein>
    <submittedName>
        <fullName evidence="2">Uncharacterized protein</fullName>
    </submittedName>
</protein>